<organism evidence="2 3">
    <name type="scientific">Tenacibaculum discolor</name>
    <dbReference type="NCBI Taxonomy" id="361581"/>
    <lineage>
        <taxon>Bacteria</taxon>
        <taxon>Pseudomonadati</taxon>
        <taxon>Bacteroidota</taxon>
        <taxon>Flavobacteriia</taxon>
        <taxon>Flavobacteriales</taxon>
        <taxon>Flavobacteriaceae</taxon>
        <taxon>Tenacibaculum</taxon>
    </lineage>
</organism>
<proteinExistence type="predicted"/>
<evidence type="ECO:0000313" key="2">
    <source>
        <dbReference type="EMBL" id="PHN95873.1"/>
    </source>
</evidence>
<reference evidence="2 3" key="1">
    <citation type="journal article" date="2016" name="Nat. Commun.">
        <title>Microbial interactions lead to rapid micro-scale successions on model marine particles.</title>
        <authorList>
            <person name="Datta M.S."/>
            <person name="Sliwerska E."/>
            <person name="Gore J."/>
            <person name="Polz M.F."/>
            <person name="Cordero O.X."/>
        </authorList>
    </citation>
    <scope>NUCLEOTIDE SEQUENCE [LARGE SCALE GENOMIC DNA]</scope>
    <source>
        <strain evidence="2 3">4G03</strain>
    </source>
</reference>
<sequence length="64" mass="6720">MFIQPPPSQENRAFDKSSPVQSDGEETRGATTQFGGSAKLKRNAGPEWGRGRGPPTCGFPEGGG</sequence>
<protein>
    <submittedName>
        <fullName evidence="2">Uncharacterized protein</fullName>
    </submittedName>
</protein>
<comment type="caution">
    <text evidence="2">The sequence shown here is derived from an EMBL/GenBank/DDBJ whole genome shotgun (WGS) entry which is preliminary data.</text>
</comment>
<evidence type="ECO:0000256" key="1">
    <source>
        <dbReference type="SAM" id="MobiDB-lite"/>
    </source>
</evidence>
<name>A0A2G1BP79_9FLAO</name>
<accession>A0A2G1BP79</accession>
<evidence type="ECO:0000313" key="3">
    <source>
        <dbReference type="Proteomes" id="UP000222163"/>
    </source>
</evidence>
<dbReference type="AlphaFoldDB" id="A0A2G1BP79"/>
<gene>
    <name evidence="2" type="ORF">CSC81_18135</name>
</gene>
<dbReference type="EMBL" id="PDUU01000926">
    <property type="protein sequence ID" value="PHN95873.1"/>
    <property type="molecule type" value="Genomic_DNA"/>
</dbReference>
<feature type="region of interest" description="Disordered" evidence="1">
    <location>
        <begin position="1"/>
        <end position="64"/>
    </location>
</feature>
<dbReference type="Proteomes" id="UP000222163">
    <property type="component" value="Unassembled WGS sequence"/>
</dbReference>
<feature type="non-terminal residue" evidence="2">
    <location>
        <position position="64"/>
    </location>
</feature>